<evidence type="ECO:0000256" key="1">
    <source>
        <dbReference type="ARBA" id="ARBA00004370"/>
    </source>
</evidence>
<comment type="catalytic activity">
    <reaction evidence="16">
        <text>L-seryl-[protein] + ATP = O-phospho-L-seryl-[protein] + ADP + H(+)</text>
        <dbReference type="Rhea" id="RHEA:17989"/>
        <dbReference type="Rhea" id="RHEA-COMP:9863"/>
        <dbReference type="Rhea" id="RHEA-COMP:11604"/>
        <dbReference type="ChEBI" id="CHEBI:15378"/>
        <dbReference type="ChEBI" id="CHEBI:29999"/>
        <dbReference type="ChEBI" id="CHEBI:30616"/>
        <dbReference type="ChEBI" id="CHEBI:83421"/>
        <dbReference type="ChEBI" id="CHEBI:456216"/>
        <dbReference type="EC" id="2.7.11.1"/>
    </reaction>
</comment>
<dbReference type="FunFam" id="3.80.10.10:FF:000363">
    <property type="entry name" value="Leucine-rich repeat family protein"/>
    <property type="match status" value="1"/>
</dbReference>
<evidence type="ECO:0000313" key="21">
    <source>
        <dbReference type="Proteomes" id="UP000467840"/>
    </source>
</evidence>
<dbReference type="Pfam" id="PF07714">
    <property type="entry name" value="PK_Tyr_Ser-Thr"/>
    <property type="match status" value="1"/>
</dbReference>
<keyword evidence="12" id="KW-1133">Transmembrane helix</keyword>
<dbReference type="Gene3D" id="3.30.200.20">
    <property type="entry name" value="Phosphorylase Kinase, domain 1"/>
    <property type="match status" value="1"/>
</dbReference>
<evidence type="ECO:0000256" key="16">
    <source>
        <dbReference type="ARBA" id="ARBA00048679"/>
    </source>
</evidence>
<evidence type="ECO:0000256" key="5">
    <source>
        <dbReference type="ARBA" id="ARBA00022679"/>
    </source>
</evidence>
<keyword evidence="14" id="KW-0325">Glycoprotein</keyword>
<keyword evidence="7 18" id="KW-0732">Signal</keyword>
<keyword evidence="6" id="KW-0812">Transmembrane</keyword>
<proteinExistence type="predicted"/>
<dbReference type="GO" id="GO:0016020">
    <property type="term" value="C:membrane"/>
    <property type="evidence" value="ECO:0007669"/>
    <property type="project" value="UniProtKB-SubCell"/>
</dbReference>
<dbReference type="PANTHER" id="PTHR45974:SF266">
    <property type="entry name" value="LEUCINE-RICH REPEAT RECEPTOR PROTEIN KINASE HPCA1"/>
    <property type="match status" value="1"/>
</dbReference>
<feature type="domain" description="Protein kinase" evidence="19">
    <location>
        <begin position="436"/>
        <end position="698"/>
    </location>
</feature>
<dbReference type="InterPro" id="IPR008271">
    <property type="entry name" value="Ser/Thr_kinase_AS"/>
</dbReference>
<evidence type="ECO:0000256" key="13">
    <source>
        <dbReference type="ARBA" id="ARBA00023136"/>
    </source>
</evidence>
<evidence type="ECO:0000256" key="17">
    <source>
        <dbReference type="PROSITE-ProRule" id="PRU10141"/>
    </source>
</evidence>
<dbReference type="InterPro" id="IPR001611">
    <property type="entry name" value="Leu-rich_rpt"/>
</dbReference>
<feature type="signal peptide" evidence="18">
    <location>
        <begin position="1"/>
        <end position="27"/>
    </location>
</feature>
<dbReference type="InterPro" id="IPR011009">
    <property type="entry name" value="Kinase-like_dom_sf"/>
</dbReference>
<accession>A0A6A6MB62</accession>
<evidence type="ECO:0000256" key="3">
    <source>
        <dbReference type="ARBA" id="ARBA00022527"/>
    </source>
</evidence>
<dbReference type="InterPro" id="IPR000719">
    <property type="entry name" value="Prot_kinase_dom"/>
</dbReference>
<evidence type="ECO:0000256" key="14">
    <source>
        <dbReference type="ARBA" id="ARBA00023180"/>
    </source>
</evidence>
<feature type="chain" id="PRO_5025569321" description="non-specific serine/threonine protein kinase" evidence="18">
    <location>
        <begin position="28"/>
        <end position="698"/>
    </location>
</feature>
<gene>
    <name evidence="20" type="ORF">GH714_006630</name>
</gene>
<evidence type="ECO:0000256" key="4">
    <source>
        <dbReference type="ARBA" id="ARBA00022614"/>
    </source>
</evidence>
<dbReference type="FunFam" id="3.30.200.20:FF:000039">
    <property type="entry name" value="receptor-like protein kinase FERONIA"/>
    <property type="match status" value="1"/>
</dbReference>
<dbReference type="EC" id="2.7.11.1" evidence="2"/>
<evidence type="ECO:0000256" key="11">
    <source>
        <dbReference type="ARBA" id="ARBA00022840"/>
    </source>
</evidence>
<comment type="caution">
    <text evidence="20">The sequence shown here is derived from an EMBL/GenBank/DDBJ whole genome shotgun (WGS) entry which is preliminary data.</text>
</comment>
<evidence type="ECO:0000256" key="15">
    <source>
        <dbReference type="ARBA" id="ARBA00047899"/>
    </source>
</evidence>
<dbReference type="EMBL" id="JAAGAX010000006">
    <property type="protein sequence ID" value="KAF2310127.1"/>
    <property type="molecule type" value="Genomic_DNA"/>
</dbReference>
<dbReference type="FunFam" id="3.80.10.10:FF:000542">
    <property type="entry name" value="Leucine-rich repeat protein kinase family protein"/>
    <property type="match status" value="1"/>
</dbReference>
<keyword evidence="5" id="KW-0808">Transferase</keyword>
<dbReference type="InterPro" id="IPR001245">
    <property type="entry name" value="Ser-Thr/Tyr_kinase_cat_dom"/>
</dbReference>
<protein>
    <recommendedName>
        <fullName evidence="2">non-specific serine/threonine protein kinase</fullName>
        <ecNumber evidence="2">2.7.11.1</ecNumber>
    </recommendedName>
</protein>
<dbReference type="Pfam" id="PF00560">
    <property type="entry name" value="LRR_1"/>
    <property type="match status" value="4"/>
</dbReference>
<organism evidence="20 21">
    <name type="scientific">Hevea brasiliensis</name>
    <name type="common">Para rubber tree</name>
    <name type="synonym">Siphonia brasiliensis</name>
    <dbReference type="NCBI Taxonomy" id="3981"/>
    <lineage>
        <taxon>Eukaryota</taxon>
        <taxon>Viridiplantae</taxon>
        <taxon>Streptophyta</taxon>
        <taxon>Embryophyta</taxon>
        <taxon>Tracheophyta</taxon>
        <taxon>Spermatophyta</taxon>
        <taxon>Magnoliopsida</taxon>
        <taxon>eudicotyledons</taxon>
        <taxon>Gunneridae</taxon>
        <taxon>Pentapetalae</taxon>
        <taxon>rosids</taxon>
        <taxon>fabids</taxon>
        <taxon>Malpighiales</taxon>
        <taxon>Euphorbiaceae</taxon>
        <taxon>Crotonoideae</taxon>
        <taxon>Micrandreae</taxon>
        <taxon>Hevea</taxon>
    </lineage>
</organism>
<evidence type="ECO:0000256" key="18">
    <source>
        <dbReference type="SAM" id="SignalP"/>
    </source>
</evidence>
<evidence type="ECO:0000259" key="19">
    <source>
        <dbReference type="PROSITE" id="PS50011"/>
    </source>
</evidence>
<feature type="binding site" evidence="17">
    <location>
        <position position="464"/>
    </location>
    <ligand>
        <name>ATP</name>
        <dbReference type="ChEBI" id="CHEBI:30616"/>
    </ligand>
</feature>
<evidence type="ECO:0000256" key="12">
    <source>
        <dbReference type="ARBA" id="ARBA00022989"/>
    </source>
</evidence>
<evidence type="ECO:0000313" key="20">
    <source>
        <dbReference type="EMBL" id="KAF2310127.1"/>
    </source>
</evidence>
<dbReference type="PROSITE" id="PS00107">
    <property type="entry name" value="PROTEIN_KINASE_ATP"/>
    <property type="match status" value="1"/>
</dbReference>
<dbReference type="SMART" id="SM00220">
    <property type="entry name" value="S_TKc"/>
    <property type="match status" value="1"/>
</dbReference>
<keyword evidence="10" id="KW-0418">Kinase</keyword>
<comment type="subcellular location">
    <subcellularLocation>
        <location evidence="1">Membrane</location>
    </subcellularLocation>
</comment>
<evidence type="ECO:0000256" key="6">
    <source>
        <dbReference type="ARBA" id="ARBA00022692"/>
    </source>
</evidence>
<name>A0A6A6MB62_HEVBR</name>
<evidence type="ECO:0000256" key="10">
    <source>
        <dbReference type="ARBA" id="ARBA00022777"/>
    </source>
</evidence>
<keyword evidence="4" id="KW-0433">Leucine-rich repeat</keyword>
<dbReference type="PANTHER" id="PTHR45974">
    <property type="entry name" value="RECEPTOR-LIKE PROTEIN 55"/>
    <property type="match status" value="1"/>
</dbReference>
<dbReference type="SUPFAM" id="SSF56112">
    <property type="entry name" value="Protein kinase-like (PK-like)"/>
    <property type="match status" value="1"/>
</dbReference>
<dbReference type="Gene3D" id="3.80.10.10">
    <property type="entry name" value="Ribonuclease Inhibitor"/>
    <property type="match status" value="3"/>
</dbReference>
<dbReference type="Gene3D" id="1.10.510.10">
    <property type="entry name" value="Transferase(Phosphotransferase) domain 1"/>
    <property type="match status" value="1"/>
</dbReference>
<evidence type="ECO:0000256" key="7">
    <source>
        <dbReference type="ARBA" id="ARBA00022729"/>
    </source>
</evidence>
<dbReference type="GO" id="GO:0005524">
    <property type="term" value="F:ATP binding"/>
    <property type="evidence" value="ECO:0007669"/>
    <property type="project" value="UniProtKB-UniRule"/>
</dbReference>
<dbReference type="GO" id="GO:0004674">
    <property type="term" value="F:protein serine/threonine kinase activity"/>
    <property type="evidence" value="ECO:0007669"/>
    <property type="project" value="UniProtKB-KW"/>
</dbReference>
<dbReference type="InterPro" id="IPR032675">
    <property type="entry name" value="LRR_dom_sf"/>
</dbReference>
<comment type="catalytic activity">
    <reaction evidence="15">
        <text>L-threonyl-[protein] + ATP = O-phospho-L-threonyl-[protein] + ADP + H(+)</text>
        <dbReference type="Rhea" id="RHEA:46608"/>
        <dbReference type="Rhea" id="RHEA-COMP:11060"/>
        <dbReference type="Rhea" id="RHEA-COMP:11605"/>
        <dbReference type="ChEBI" id="CHEBI:15378"/>
        <dbReference type="ChEBI" id="CHEBI:30013"/>
        <dbReference type="ChEBI" id="CHEBI:30616"/>
        <dbReference type="ChEBI" id="CHEBI:61977"/>
        <dbReference type="ChEBI" id="CHEBI:456216"/>
        <dbReference type="EC" id="2.7.11.1"/>
    </reaction>
</comment>
<dbReference type="PROSITE" id="PS50011">
    <property type="entry name" value="PROTEIN_KINASE_DOM"/>
    <property type="match status" value="1"/>
</dbReference>
<keyword evidence="21" id="KW-1185">Reference proteome</keyword>
<dbReference type="Proteomes" id="UP000467840">
    <property type="component" value="Chromosome 14"/>
</dbReference>
<dbReference type="InterPro" id="IPR017441">
    <property type="entry name" value="Protein_kinase_ATP_BS"/>
</dbReference>
<keyword evidence="13" id="KW-0472">Membrane</keyword>
<dbReference type="FunFam" id="1.10.510.10:FF:001023">
    <property type="entry name" value="Os07g0541700 protein"/>
    <property type="match status" value="1"/>
</dbReference>
<keyword evidence="9 17" id="KW-0547">Nucleotide-binding</keyword>
<dbReference type="PROSITE" id="PS00108">
    <property type="entry name" value="PROTEIN_KINASE_ST"/>
    <property type="match status" value="1"/>
</dbReference>
<evidence type="ECO:0000256" key="8">
    <source>
        <dbReference type="ARBA" id="ARBA00022737"/>
    </source>
</evidence>
<sequence>MIVSQLMGPKQQIFLLFLFLQVFAIAAKTDTGDFAVLSALMKDSWKNKPSSWTGDDPCGDKWEGIQCSNSRITDMVLSGQGLAGKLTGDIGNLIALEKLDLSLNKDLTGNLPPTIGNLKNLQYLSLHGCSFSGPIPDTIGSLNQLLYLSLGANNFTGEIPHSFGNLLKLYWLDITDNNISGEIPVSNETSPGLDLLVDIQHFHFGQNELEGTIPPQLFSSKMKLLHVLFDDNRLTGSIPSTITLVRTLEVIKLDRNSLSGVVNLSGLVSLTELYLSNNKLTGPMPDLRDMNLLTYVDMSNNSFDASSIPQWFSSLQSLTTLIMENTLLQGRIPVSLFSSTQLQTIVLSNNKLNGTLDIGYNYSRKLKLIDLQKNDITQFTEGYEYNGALKRKVERASQLRDPFASWDNNGKSGSRPQITGLRCFSFEEIKKSTSNFSDANIIGTGGYGKVYRGILTGGIQVAIKRAEQGSMQGSVEFKTEIELLSKIYHKNLVSLLGFCYEVGEQMLVYEYVSNGSLKDCISGKSGVRLSWERRLKIALDSARGLAYLHDHVNPPIIHRDVKSSNILLDDQLNGKVADFGLSKLLGHSSHVSDNVKGTMHLILDPTIAFSSTLKGLEKFVDLAIRCVEELRVNRPTMTEVVKEIENILQQACLHSDVELVSNSNSQDVSSGSSFYSPIINKDQEYSSGSFPYSEIELK</sequence>
<reference evidence="20 21" key="1">
    <citation type="journal article" date="2020" name="Mol. Plant">
        <title>The Chromosome-Based Rubber Tree Genome Provides New Insights into Spurge Genome Evolution and Rubber Biosynthesis.</title>
        <authorList>
            <person name="Liu J."/>
            <person name="Shi C."/>
            <person name="Shi C.C."/>
            <person name="Li W."/>
            <person name="Zhang Q.J."/>
            <person name="Zhang Y."/>
            <person name="Li K."/>
            <person name="Lu H.F."/>
            <person name="Shi C."/>
            <person name="Zhu S.T."/>
            <person name="Xiao Z.Y."/>
            <person name="Nan H."/>
            <person name="Yue Y."/>
            <person name="Zhu X.G."/>
            <person name="Wu Y."/>
            <person name="Hong X.N."/>
            <person name="Fan G.Y."/>
            <person name="Tong Y."/>
            <person name="Zhang D."/>
            <person name="Mao C.L."/>
            <person name="Liu Y.L."/>
            <person name="Hao S.J."/>
            <person name="Liu W.Q."/>
            <person name="Lv M.Q."/>
            <person name="Zhang H.B."/>
            <person name="Liu Y."/>
            <person name="Hu-Tang G.R."/>
            <person name="Wang J.P."/>
            <person name="Wang J.H."/>
            <person name="Sun Y.H."/>
            <person name="Ni S.B."/>
            <person name="Chen W.B."/>
            <person name="Zhang X.C."/>
            <person name="Jiao Y.N."/>
            <person name="Eichler E.E."/>
            <person name="Li G.H."/>
            <person name="Liu X."/>
            <person name="Gao L.Z."/>
        </authorList>
    </citation>
    <scope>NUCLEOTIDE SEQUENCE [LARGE SCALE GENOMIC DNA]</scope>
    <source>
        <strain evidence="21">cv. GT1</strain>
        <tissue evidence="20">Leaf</tissue>
    </source>
</reference>
<dbReference type="SUPFAM" id="SSF52058">
    <property type="entry name" value="L domain-like"/>
    <property type="match status" value="1"/>
</dbReference>
<keyword evidence="11 17" id="KW-0067">ATP-binding</keyword>
<evidence type="ECO:0000256" key="2">
    <source>
        <dbReference type="ARBA" id="ARBA00012513"/>
    </source>
</evidence>
<keyword evidence="8" id="KW-0677">Repeat</keyword>
<dbReference type="AlphaFoldDB" id="A0A6A6MB62"/>
<keyword evidence="3" id="KW-0723">Serine/threonine-protein kinase</keyword>
<evidence type="ECO:0000256" key="9">
    <source>
        <dbReference type="ARBA" id="ARBA00022741"/>
    </source>
</evidence>